<dbReference type="EMBL" id="DVJO01000074">
    <property type="protein sequence ID" value="HIS82634.1"/>
    <property type="molecule type" value="Genomic_DNA"/>
</dbReference>
<proteinExistence type="predicted"/>
<dbReference type="Proteomes" id="UP000824139">
    <property type="component" value="Unassembled WGS sequence"/>
</dbReference>
<reference evidence="1" key="1">
    <citation type="submission" date="2020-10" db="EMBL/GenBank/DDBJ databases">
        <authorList>
            <person name="Gilroy R."/>
        </authorList>
    </citation>
    <scope>NUCLEOTIDE SEQUENCE</scope>
    <source>
        <strain evidence="1">CHK152-2994</strain>
    </source>
</reference>
<protein>
    <submittedName>
        <fullName evidence="1">Uncharacterized protein</fullName>
    </submittedName>
</protein>
<name>A0A9D1FV20_9BACT</name>
<dbReference type="AlphaFoldDB" id="A0A9D1FV20"/>
<accession>A0A9D1FV20</accession>
<evidence type="ECO:0000313" key="1">
    <source>
        <dbReference type="EMBL" id="HIS82634.1"/>
    </source>
</evidence>
<gene>
    <name evidence="1" type="ORF">IAD41_03395</name>
</gene>
<evidence type="ECO:0000313" key="2">
    <source>
        <dbReference type="Proteomes" id="UP000824139"/>
    </source>
</evidence>
<organism evidence="1 2">
    <name type="scientific">Candidatus Scatenecus faecavium</name>
    <dbReference type="NCBI Taxonomy" id="2840915"/>
    <lineage>
        <taxon>Bacteria</taxon>
        <taxon>Candidatus Scatenecus</taxon>
    </lineage>
</organism>
<sequence>MSIKLTYPLTRFNDWQAMGAVKRAADTRTTEELTQTIKLWADHNQEAKEFLPHLKEMNPKHLGLVADTIELAHRRSILPKNINMLGQTSAGKSLLGVLLDIFPRASKENPNALDFAQEVINNTDTLTSKYFLWQTTGGILENKSVSEHFKAAKPLVEAFAKETLEHPNPYSFAEQEGFMTLVKSVIEPAADPKKISIVKDALDAISNKAMLHVSSFVESKAPVEKIKDNISTVGQVTALMDTSKGLRDMTDYLTKNTNLY</sequence>
<reference evidence="1" key="2">
    <citation type="journal article" date="2021" name="PeerJ">
        <title>Extensive microbial diversity within the chicken gut microbiome revealed by metagenomics and culture.</title>
        <authorList>
            <person name="Gilroy R."/>
            <person name="Ravi A."/>
            <person name="Getino M."/>
            <person name="Pursley I."/>
            <person name="Horton D.L."/>
            <person name="Alikhan N.F."/>
            <person name="Baker D."/>
            <person name="Gharbi K."/>
            <person name="Hall N."/>
            <person name="Watson M."/>
            <person name="Adriaenssens E.M."/>
            <person name="Foster-Nyarko E."/>
            <person name="Jarju S."/>
            <person name="Secka A."/>
            <person name="Antonio M."/>
            <person name="Oren A."/>
            <person name="Chaudhuri R.R."/>
            <person name="La Ragione R."/>
            <person name="Hildebrand F."/>
            <person name="Pallen M.J."/>
        </authorList>
    </citation>
    <scope>NUCLEOTIDE SEQUENCE</scope>
    <source>
        <strain evidence="1">CHK152-2994</strain>
    </source>
</reference>
<comment type="caution">
    <text evidence="1">The sequence shown here is derived from an EMBL/GenBank/DDBJ whole genome shotgun (WGS) entry which is preliminary data.</text>
</comment>